<evidence type="ECO:0000259" key="7">
    <source>
        <dbReference type="Pfam" id="PF00635"/>
    </source>
</evidence>
<dbReference type="PANTHER" id="PTHR34441">
    <property type="entry name" value="MOTILE SPERM DOMAIN-CONTAINING PROTEIN 1"/>
    <property type="match status" value="1"/>
</dbReference>
<accession>A0A2G5SWR3</accession>
<dbReference type="AlphaFoldDB" id="A0A2G5SWR3"/>
<evidence type="ECO:0000256" key="4">
    <source>
        <dbReference type="ARBA" id="ARBA00023136"/>
    </source>
</evidence>
<reference evidence="9" key="1">
    <citation type="submission" date="2017-10" db="EMBL/GenBank/DDBJ databases">
        <title>Rapid genome shrinkage in a self-fertile nematode reveals novel sperm competition proteins.</title>
        <authorList>
            <person name="Yin D."/>
            <person name="Schwarz E.M."/>
            <person name="Thomas C.G."/>
            <person name="Felde R.L."/>
            <person name="Korf I.F."/>
            <person name="Cutter A.D."/>
            <person name="Schartner C.M."/>
            <person name="Ralston E.J."/>
            <person name="Meyer B.J."/>
            <person name="Haag E.S."/>
        </authorList>
    </citation>
    <scope>NUCLEOTIDE SEQUENCE [LARGE SCALE GENOMIC DNA]</scope>
    <source>
        <strain evidence="9">JU1422</strain>
    </source>
</reference>
<keyword evidence="2 6" id="KW-0812">Transmembrane</keyword>
<gene>
    <name evidence="8" type="primary">Cni-C34D10.1</name>
    <name evidence="8" type="synonym">Cnig_chr_X.g24948</name>
    <name evidence="8" type="ORF">B9Z55_024948</name>
</gene>
<keyword evidence="4 6" id="KW-0472">Membrane</keyword>
<comment type="caution">
    <text evidence="8">The sequence shown here is derived from an EMBL/GenBank/DDBJ whole genome shotgun (WGS) entry which is preliminary data.</text>
</comment>
<name>A0A2G5SWR3_9PELO</name>
<feature type="transmembrane region" description="Helical" evidence="6">
    <location>
        <begin position="150"/>
        <end position="170"/>
    </location>
</feature>
<feature type="domain" description="MSP" evidence="7">
    <location>
        <begin position="16"/>
        <end position="92"/>
    </location>
</feature>
<dbReference type="PANTHER" id="PTHR34441:SF1">
    <property type="entry name" value="MOTILE SPERM DOMAIN-CONTAINING 1"/>
    <property type="match status" value="1"/>
</dbReference>
<dbReference type="InterPro" id="IPR013783">
    <property type="entry name" value="Ig-like_fold"/>
</dbReference>
<comment type="subcellular location">
    <subcellularLocation>
        <location evidence="1">Membrane</location>
        <topology evidence="1">Multi-pass membrane protein</topology>
    </subcellularLocation>
</comment>
<organism evidence="8 9">
    <name type="scientific">Caenorhabditis nigoni</name>
    <dbReference type="NCBI Taxonomy" id="1611254"/>
    <lineage>
        <taxon>Eukaryota</taxon>
        <taxon>Metazoa</taxon>
        <taxon>Ecdysozoa</taxon>
        <taxon>Nematoda</taxon>
        <taxon>Chromadorea</taxon>
        <taxon>Rhabditida</taxon>
        <taxon>Rhabditina</taxon>
        <taxon>Rhabditomorpha</taxon>
        <taxon>Rhabditoidea</taxon>
        <taxon>Rhabditidae</taxon>
        <taxon>Peloderinae</taxon>
        <taxon>Caenorhabditis</taxon>
    </lineage>
</organism>
<evidence type="ECO:0000256" key="2">
    <source>
        <dbReference type="ARBA" id="ARBA00022692"/>
    </source>
</evidence>
<feature type="region of interest" description="Disordered" evidence="5">
    <location>
        <begin position="115"/>
        <end position="142"/>
    </location>
</feature>
<dbReference type="Gene3D" id="2.60.40.10">
    <property type="entry name" value="Immunoglobulins"/>
    <property type="match status" value="1"/>
</dbReference>
<evidence type="ECO:0000313" key="9">
    <source>
        <dbReference type="Proteomes" id="UP000230233"/>
    </source>
</evidence>
<keyword evidence="3 6" id="KW-1133">Transmembrane helix</keyword>
<dbReference type="Pfam" id="PF00635">
    <property type="entry name" value="Motile_Sperm"/>
    <property type="match status" value="1"/>
</dbReference>
<dbReference type="InterPro" id="IPR000535">
    <property type="entry name" value="MSP_dom"/>
</dbReference>
<proteinExistence type="predicted"/>
<dbReference type="GO" id="GO:0016020">
    <property type="term" value="C:membrane"/>
    <property type="evidence" value="ECO:0007669"/>
    <property type="project" value="UniProtKB-SubCell"/>
</dbReference>
<dbReference type="GO" id="GO:0005737">
    <property type="term" value="C:cytoplasm"/>
    <property type="evidence" value="ECO:0007669"/>
    <property type="project" value="TreeGrafter"/>
</dbReference>
<evidence type="ECO:0000313" key="8">
    <source>
        <dbReference type="EMBL" id="PIC19373.1"/>
    </source>
</evidence>
<dbReference type="FunFam" id="2.60.40.10:FF:003551">
    <property type="match status" value="1"/>
</dbReference>
<sequence>MSGADEDALPVLLSTTELQFRYSEKSLAKIVTLYNPFGHAITYKILCTATRNYTVNETTGTLQAKCRLDIVVRCIQRLPVGNIDKLKIEIAKKGTPSSCGSTVLNLLTVSSDAPDQEGQQVQRPAPAPPANQMTSSMMSERGNDRNPHNMWLWVLIGLCCAFALLCPTIGDADLDKSSIPPTFHLTSQQKLVAAYILGIISALVLRPA</sequence>
<evidence type="ECO:0000256" key="5">
    <source>
        <dbReference type="SAM" id="MobiDB-lite"/>
    </source>
</evidence>
<feature type="transmembrane region" description="Helical" evidence="6">
    <location>
        <begin position="190"/>
        <end position="206"/>
    </location>
</feature>
<evidence type="ECO:0000256" key="3">
    <source>
        <dbReference type="ARBA" id="ARBA00022989"/>
    </source>
</evidence>
<dbReference type="OrthoDB" id="10022288at2759"/>
<dbReference type="EMBL" id="PDUG01000006">
    <property type="protein sequence ID" value="PIC19373.1"/>
    <property type="molecule type" value="Genomic_DNA"/>
</dbReference>
<dbReference type="Proteomes" id="UP000230233">
    <property type="component" value="Chromosome X"/>
</dbReference>
<evidence type="ECO:0000256" key="1">
    <source>
        <dbReference type="ARBA" id="ARBA00004141"/>
    </source>
</evidence>
<dbReference type="InterPro" id="IPR039283">
    <property type="entry name" value="MOSPD1/3"/>
</dbReference>
<protein>
    <recommendedName>
        <fullName evidence="7">MSP domain-containing protein</fullName>
    </recommendedName>
</protein>
<dbReference type="SUPFAM" id="SSF49354">
    <property type="entry name" value="PapD-like"/>
    <property type="match status" value="1"/>
</dbReference>
<dbReference type="InterPro" id="IPR008962">
    <property type="entry name" value="PapD-like_sf"/>
</dbReference>
<dbReference type="STRING" id="1611254.A0A2G5SWR3"/>
<evidence type="ECO:0000256" key="6">
    <source>
        <dbReference type="SAM" id="Phobius"/>
    </source>
</evidence>
<keyword evidence="9" id="KW-1185">Reference proteome</keyword>